<evidence type="ECO:0000313" key="5">
    <source>
        <dbReference type="Proteomes" id="UP000450012"/>
    </source>
</evidence>
<accession>A0A7X4GPE7</accession>
<dbReference type="AlphaFoldDB" id="A0A7X4GPE7"/>
<dbReference type="RefSeq" id="WP_161013338.1">
    <property type="nucleotide sequence ID" value="NZ_WWCK01000002.1"/>
</dbReference>
<dbReference type="PANTHER" id="PTHR43877:SF2">
    <property type="entry name" value="AMINOALKYLPHOSPHONATE N-ACETYLTRANSFERASE-RELATED"/>
    <property type="match status" value="1"/>
</dbReference>
<keyword evidence="2" id="KW-0012">Acyltransferase</keyword>
<evidence type="ECO:0000313" key="4">
    <source>
        <dbReference type="EMBL" id="MYM66799.1"/>
    </source>
</evidence>
<comment type="caution">
    <text evidence="4">The sequence shown here is derived from an EMBL/GenBank/DDBJ whole genome shotgun (WGS) entry which is preliminary data.</text>
</comment>
<evidence type="ECO:0000259" key="3">
    <source>
        <dbReference type="PROSITE" id="PS51186"/>
    </source>
</evidence>
<dbReference type="Gene3D" id="3.40.630.30">
    <property type="match status" value="1"/>
</dbReference>
<dbReference type="EMBL" id="WWCK01000002">
    <property type="protein sequence ID" value="MYM66799.1"/>
    <property type="molecule type" value="Genomic_DNA"/>
</dbReference>
<dbReference type="PANTHER" id="PTHR43877">
    <property type="entry name" value="AMINOALKYLPHOSPHONATE N-ACETYLTRANSFERASE-RELATED-RELATED"/>
    <property type="match status" value="1"/>
</dbReference>
<reference evidence="4 5" key="1">
    <citation type="submission" date="2019-12" db="EMBL/GenBank/DDBJ databases">
        <title>Novel species isolated from a subtropical stream in China.</title>
        <authorList>
            <person name="Lu H."/>
        </authorList>
    </citation>
    <scope>NUCLEOTIDE SEQUENCE [LARGE SCALE GENOMIC DNA]</scope>
    <source>
        <strain evidence="4 5">FT55W</strain>
    </source>
</reference>
<dbReference type="Proteomes" id="UP000450012">
    <property type="component" value="Unassembled WGS sequence"/>
</dbReference>
<dbReference type="SUPFAM" id="SSF55729">
    <property type="entry name" value="Acyl-CoA N-acyltransferases (Nat)"/>
    <property type="match status" value="1"/>
</dbReference>
<keyword evidence="1" id="KW-0808">Transferase</keyword>
<sequence>MTICRYTTEEDWEELKRIRLAALLDAPTAFGVSHASAAAYTDEAWRDRAAGRGPARYILAFEGDTAVGIVAHVPDANRELNLIAMWVSPRQRGTPTASRLVGVVKAHGKAEGHSRILLDVAPANQRAVAFYQNQGFVFLPEWEPLESHPHILVQKMAFKV</sequence>
<dbReference type="InterPro" id="IPR000182">
    <property type="entry name" value="GNAT_dom"/>
</dbReference>
<dbReference type="GO" id="GO:0016747">
    <property type="term" value="F:acyltransferase activity, transferring groups other than amino-acyl groups"/>
    <property type="evidence" value="ECO:0007669"/>
    <property type="project" value="InterPro"/>
</dbReference>
<protein>
    <submittedName>
        <fullName evidence="4">GNAT family N-acetyltransferase</fullName>
    </submittedName>
</protein>
<gene>
    <name evidence="4" type="ORF">GTP45_08155</name>
</gene>
<feature type="domain" description="N-acetyltransferase" evidence="3">
    <location>
        <begin position="1"/>
        <end position="158"/>
    </location>
</feature>
<dbReference type="InterPro" id="IPR050832">
    <property type="entry name" value="Bact_Acetyltransf"/>
</dbReference>
<dbReference type="InterPro" id="IPR016181">
    <property type="entry name" value="Acyl_CoA_acyltransferase"/>
</dbReference>
<organism evidence="4 5">
    <name type="scientific">Duganella rivi</name>
    <dbReference type="NCBI Taxonomy" id="2666083"/>
    <lineage>
        <taxon>Bacteria</taxon>
        <taxon>Pseudomonadati</taxon>
        <taxon>Pseudomonadota</taxon>
        <taxon>Betaproteobacteria</taxon>
        <taxon>Burkholderiales</taxon>
        <taxon>Oxalobacteraceae</taxon>
        <taxon>Telluria group</taxon>
        <taxon>Duganella</taxon>
    </lineage>
</organism>
<proteinExistence type="predicted"/>
<dbReference type="PROSITE" id="PS51186">
    <property type="entry name" value="GNAT"/>
    <property type="match status" value="1"/>
</dbReference>
<name>A0A7X4GPE7_9BURK</name>
<evidence type="ECO:0000256" key="2">
    <source>
        <dbReference type="ARBA" id="ARBA00023315"/>
    </source>
</evidence>
<keyword evidence="5" id="KW-1185">Reference proteome</keyword>
<dbReference type="Pfam" id="PF00583">
    <property type="entry name" value="Acetyltransf_1"/>
    <property type="match status" value="1"/>
</dbReference>
<evidence type="ECO:0000256" key="1">
    <source>
        <dbReference type="ARBA" id="ARBA00022679"/>
    </source>
</evidence>